<dbReference type="Proteomes" id="UP000886520">
    <property type="component" value="Chromosome 19"/>
</dbReference>
<dbReference type="EMBL" id="JABFUD020000019">
    <property type="protein sequence ID" value="KAI5065647.1"/>
    <property type="molecule type" value="Genomic_DNA"/>
</dbReference>
<name>A0A9D4Z9G9_ADICA</name>
<dbReference type="OrthoDB" id="549883at2759"/>
<proteinExistence type="predicted"/>
<feature type="region of interest" description="Disordered" evidence="1">
    <location>
        <begin position="305"/>
        <end position="434"/>
    </location>
</feature>
<feature type="compositionally biased region" description="Polar residues" evidence="1">
    <location>
        <begin position="351"/>
        <end position="362"/>
    </location>
</feature>
<gene>
    <name evidence="3" type="ORF">GOP47_0020342</name>
</gene>
<dbReference type="PANTHER" id="PTHR31805:SF14">
    <property type="entry name" value="RECEPTOR-LIKE KINASE, PUTATIVE (DUF1421)-RELATED"/>
    <property type="match status" value="1"/>
</dbReference>
<feature type="compositionally biased region" description="Low complexity" evidence="1">
    <location>
        <begin position="363"/>
        <end position="427"/>
    </location>
</feature>
<feature type="compositionally biased region" description="Low complexity" evidence="1">
    <location>
        <begin position="196"/>
        <end position="221"/>
    </location>
</feature>
<keyword evidence="4" id="KW-1185">Reference proteome</keyword>
<sequence length="610" mass="67182">MDLLSKDEPLINLNGFDSTEEGDDLLSEEFQPHHQRRISSSKHASLSSRQHRLPSGSKVYLRELSPVRKDQSMERNNSAIVSAVERTMKNYADGVLHVLEGMSGRLSQLESISQDLEHSVTTLTTSVEENHEHTDRNFKILNERIMEMHRSVQILRDKQDIIEAHAQLEKLQTSKALAEKQSLPGLAITDSQETGKGYQQQGLQVQSQKSLPQPHVSQPLALAPPPLVSQPPPSLAPQPPVSQPQSLGTPQYQALNSQSQQLVPVQHVPHQEASGQVIQQISKAPMTPSEQVQYQSVPQQLQVQPMLPSLPPPMLQTQQPLEQGRYQSVPSQMQMQQPPLQQGSSQLPMQVTTPQQTEQAHYQSAPQQRQLQVPQSQASVQQPLQPQQQGMMTQQPIQGQQGIVTQQPIQAHQGVVPQQPQHLQQQPSSRVQGSFQYYGQPNDGQSYATIAPGTPTYTQGGYITESARDAANFVPQQRPLPPNPSQHSSQLPPVQSFHQMALTPPQVPQPLQESGSFGNVSGPMTWNRQTNLGAPNAAPRLPTAQPLRGDHPSPEGSGIVDKVVAMGFSRDQVHGVIRRLAERNQSVDMNVVLDILMNGGGRGIQGGFGR</sequence>
<evidence type="ECO:0000313" key="4">
    <source>
        <dbReference type="Proteomes" id="UP000886520"/>
    </source>
</evidence>
<dbReference type="PANTHER" id="PTHR31805">
    <property type="entry name" value="RECEPTOR-LIKE KINASE, PUTATIVE (DUF1421)-RELATED"/>
    <property type="match status" value="1"/>
</dbReference>
<dbReference type="AlphaFoldDB" id="A0A9D4Z9G9"/>
<evidence type="ECO:0000259" key="2">
    <source>
        <dbReference type="Pfam" id="PF07223"/>
    </source>
</evidence>
<feature type="compositionally biased region" description="Low complexity" evidence="1">
    <location>
        <begin position="315"/>
        <end position="350"/>
    </location>
</feature>
<feature type="compositionally biased region" description="Pro residues" evidence="1">
    <location>
        <begin position="222"/>
        <end position="242"/>
    </location>
</feature>
<reference evidence="3" key="1">
    <citation type="submission" date="2021-01" db="EMBL/GenBank/DDBJ databases">
        <title>Adiantum capillus-veneris genome.</title>
        <authorList>
            <person name="Fang Y."/>
            <person name="Liao Q."/>
        </authorList>
    </citation>
    <scope>NUCLEOTIDE SEQUENCE</scope>
    <source>
        <strain evidence="3">H3</strain>
        <tissue evidence="3">Leaf</tissue>
    </source>
</reference>
<evidence type="ECO:0000313" key="3">
    <source>
        <dbReference type="EMBL" id="KAI5065647.1"/>
    </source>
</evidence>
<protein>
    <recommendedName>
        <fullName evidence="2">DUF1421 domain-containing protein</fullName>
    </recommendedName>
</protein>
<accession>A0A9D4Z9G9</accession>
<feature type="region of interest" description="Disordered" evidence="1">
    <location>
        <begin position="193"/>
        <end position="249"/>
    </location>
</feature>
<feature type="region of interest" description="Disordered" evidence="1">
    <location>
        <begin position="32"/>
        <end position="55"/>
    </location>
</feature>
<comment type="caution">
    <text evidence="3">The sequence shown here is derived from an EMBL/GenBank/DDBJ whole genome shotgun (WGS) entry which is preliminary data.</text>
</comment>
<dbReference type="Pfam" id="PF07223">
    <property type="entry name" value="DUF1421"/>
    <property type="match status" value="1"/>
</dbReference>
<feature type="domain" description="DUF1421" evidence="2">
    <location>
        <begin position="558"/>
        <end position="600"/>
    </location>
</feature>
<dbReference type="InterPro" id="IPR010820">
    <property type="entry name" value="DUF1421"/>
</dbReference>
<organism evidence="3 4">
    <name type="scientific">Adiantum capillus-veneris</name>
    <name type="common">Maidenhair fern</name>
    <dbReference type="NCBI Taxonomy" id="13818"/>
    <lineage>
        <taxon>Eukaryota</taxon>
        <taxon>Viridiplantae</taxon>
        <taxon>Streptophyta</taxon>
        <taxon>Embryophyta</taxon>
        <taxon>Tracheophyta</taxon>
        <taxon>Polypodiopsida</taxon>
        <taxon>Polypodiidae</taxon>
        <taxon>Polypodiales</taxon>
        <taxon>Pteridineae</taxon>
        <taxon>Pteridaceae</taxon>
        <taxon>Vittarioideae</taxon>
        <taxon>Adiantum</taxon>
    </lineage>
</organism>
<evidence type="ECO:0000256" key="1">
    <source>
        <dbReference type="SAM" id="MobiDB-lite"/>
    </source>
</evidence>